<name>A0A167LXV4_CALVF</name>
<dbReference type="AlphaFoldDB" id="A0A167LXV4"/>
<protein>
    <submittedName>
        <fullName evidence="1">Uncharacterized protein</fullName>
    </submittedName>
</protein>
<evidence type="ECO:0000313" key="1">
    <source>
        <dbReference type="EMBL" id="KZO96141.1"/>
    </source>
</evidence>
<reference evidence="1 2" key="1">
    <citation type="journal article" date="2016" name="Mol. Biol. Evol.">
        <title>Comparative Genomics of Early-Diverging Mushroom-Forming Fungi Provides Insights into the Origins of Lignocellulose Decay Capabilities.</title>
        <authorList>
            <person name="Nagy L.G."/>
            <person name="Riley R."/>
            <person name="Tritt A."/>
            <person name="Adam C."/>
            <person name="Daum C."/>
            <person name="Floudas D."/>
            <person name="Sun H."/>
            <person name="Yadav J.S."/>
            <person name="Pangilinan J."/>
            <person name="Larsson K.H."/>
            <person name="Matsuura K."/>
            <person name="Barry K."/>
            <person name="Labutti K."/>
            <person name="Kuo R."/>
            <person name="Ohm R.A."/>
            <person name="Bhattacharya S.S."/>
            <person name="Shirouzu T."/>
            <person name="Yoshinaga Y."/>
            <person name="Martin F.M."/>
            <person name="Grigoriev I.V."/>
            <person name="Hibbett D.S."/>
        </authorList>
    </citation>
    <scope>NUCLEOTIDE SEQUENCE [LARGE SCALE GENOMIC DNA]</scope>
    <source>
        <strain evidence="1 2">TUFC12733</strain>
    </source>
</reference>
<proteinExistence type="predicted"/>
<evidence type="ECO:0000313" key="2">
    <source>
        <dbReference type="Proteomes" id="UP000076738"/>
    </source>
</evidence>
<dbReference type="EMBL" id="KV417285">
    <property type="protein sequence ID" value="KZO96141.1"/>
    <property type="molecule type" value="Genomic_DNA"/>
</dbReference>
<organism evidence="1 2">
    <name type="scientific">Calocera viscosa (strain TUFC12733)</name>
    <dbReference type="NCBI Taxonomy" id="1330018"/>
    <lineage>
        <taxon>Eukaryota</taxon>
        <taxon>Fungi</taxon>
        <taxon>Dikarya</taxon>
        <taxon>Basidiomycota</taxon>
        <taxon>Agaricomycotina</taxon>
        <taxon>Dacrymycetes</taxon>
        <taxon>Dacrymycetales</taxon>
        <taxon>Dacrymycetaceae</taxon>
        <taxon>Calocera</taxon>
    </lineage>
</organism>
<gene>
    <name evidence="1" type="ORF">CALVIDRAFT_135531</name>
</gene>
<accession>A0A167LXV4</accession>
<sequence length="140" mass="15589">MGVIILALAYVAWRGIRKRAAAKLTANPPATNPACDAILTSTPSPSTMERAQLPCFESPATRDPGFQARARLWRIQQPAVRRAPELLDSSTAEYLPAYSLSYKEPILTKPPPCYTPWRMASAHPPPYETPSRWKSALKLW</sequence>
<dbReference type="Proteomes" id="UP000076738">
    <property type="component" value="Unassembled WGS sequence"/>
</dbReference>
<dbReference type="OrthoDB" id="10540428at2759"/>
<keyword evidence="2" id="KW-1185">Reference proteome</keyword>